<evidence type="ECO:0000256" key="3">
    <source>
        <dbReference type="ARBA" id="ARBA00029447"/>
    </source>
</evidence>
<dbReference type="Gene3D" id="3.30.450.20">
    <property type="entry name" value="PAS domain"/>
    <property type="match status" value="1"/>
</dbReference>
<keyword evidence="10" id="KW-1185">Reference proteome</keyword>
<dbReference type="SUPFAM" id="SSF55785">
    <property type="entry name" value="PYP-like sensor domain (PAS domain)"/>
    <property type="match status" value="1"/>
</dbReference>
<dbReference type="CDD" id="cd11386">
    <property type="entry name" value="MCP_signal"/>
    <property type="match status" value="1"/>
</dbReference>
<evidence type="ECO:0000256" key="5">
    <source>
        <dbReference type="SAM" id="Phobius"/>
    </source>
</evidence>
<keyword evidence="5" id="KW-0812">Transmembrane</keyword>
<feature type="domain" description="HAMP" evidence="8">
    <location>
        <begin position="223"/>
        <end position="275"/>
    </location>
</feature>
<organism evidence="9 10">
    <name type="scientific">Advenella faeciporci</name>
    <dbReference type="NCBI Taxonomy" id="797535"/>
    <lineage>
        <taxon>Bacteria</taxon>
        <taxon>Pseudomonadati</taxon>
        <taxon>Pseudomonadota</taxon>
        <taxon>Betaproteobacteria</taxon>
        <taxon>Burkholderiales</taxon>
        <taxon>Alcaligenaceae</taxon>
    </lineage>
</organism>
<dbReference type="GO" id="GO:0006935">
    <property type="term" value="P:chemotaxis"/>
    <property type="evidence" value="ECO:0007669"/>
    <property type="project" value="InterPro"/>
</dbReference>
<comment type="similarity">
    <text evidence="3">Belongs to the methyl-accepting chemotaxis (MCP) protein family.</text>
</comment>
<sequence length="527" mass="57501">MRKNLPVNDIETLVQDDQYLISKTDLKGRITYCNPAFVELSGFTREELIGKPHNIIRHPDMPELAFQDLWESVQNRKPWTGLVKNRRKDGGFYWVLANVTPIFQGNEVTGYASVRVKADPESIAKAEALYRQINNGEKIPYTIKQGRKVPVGIRRIFAGAGRIFQKGFAPGLMRAGLLSVAGMLFPAWLAATQTQLPGGNPALFGIMALFIFAIVLLSLKMARDIRKPIDGAADIIRQISAGNLSNNVHSIPKNEMGELYYYLDMMRKALIGISGEVMVGADANSRIVTSLQKNSQTLAMQTEDQAASLQETAASLEQLTVTVKQNAENARSANSIALEGLRVAENGSDKVNQVVRSMEEMNDSSRKIESIVKIIEDIAFQTNLLAINASVESARAGEAGRGFGVVAAEVRNLSQKSSDAAKEIKSLVHASVEDVTQSSRLAEEAGSVMKEIMDSVQGMVNIMAEISTASVEQSSGLQQINLAVNQMDHAVHQNSAMVQNLSQTSVELGQRAQELKQSIGVLNNMQG</sequence>
<dbReference type="InterPro" id="IPR035965">
    <property type="entry name" value="PAS-like_dom_sf"/>
</dbReference>
<dbReference type="PROSITE" id="PS50111">
    <property type="entry name" value="CHEMOTAXIS_TRANSDUC_2"/>
    <property type="match status" value="1"/>
</dbReference>
<keyword evidence="4" id="KW-0807">Transducer</keyword>
<keyword evidence="2" id="KW-0488">Methylation</keyword>
<dbReference type="InterPro" id="IPR051310">
    <property type="entry name" value="MCP_chemotaxis"/>
</dbReference>
<dbReference type="InterPro" id="IPR000014">
    <property type="entry name" value="PAS"/>
</dbReference>
<feature type="domain" description="Methyl-accepting transducer" evidence="6">
    <location>
        <begin position="280"/>
        <end position="509"/>
    </location>
</feature>
<dbReference type="SMART" id="SM00283">
    <property type="entry name" value="MA"/>
    <property type="match status" value="1"/>
</dbReference>
<feature type="transmembrane region" description="Helical" evidence="5">
    <location>
        <begin position="172"/>
        <end position="190"/>
    </location>
</feature>
<dbReference type="InterPro" id="IPR004089">
    <property type="entry name" value="MCPsignal_dom"/>
</dbReference>
<dbReference type="AlphaFoldDB" id="A0A918JS18"/>
<evidence type="ECO:0000259" key="8">
    <source>
        <dbReference type="PROSITE" id="PS50885"/>
    </source>
</evidence>
<comment type="subcellular location">
    <subcellularLocation>
        <location evidence="1">Membrane</location>
    </subcellularLocation>
</comment>
<dbReference type="GO" id="GO:0007165">
    <property type="term" value="P:signal transduction"/>
    <property type="evidence" value="ECO:0007669"/>
    <property type="project" value="UniProtKB-KW"/>
</dbReference>
<evidence type="ECO:0000256" key="2">
    <source>
        <dbReference type="ARBA" id="ARBA00022481"/>
    </source>
</evidence>
<dbReference type="PANTHER" id="PTHR43531">
    <property type="entry name" value="PROTEIN ICFG"/>
    <property type="match status" value="1"/>
</dbReference>
<dbReference type="GO" id="GO:0004888">
    <property type="term" value="F:transmembrane signaling receptor activity"/>
    <property type="evidence" value="ECO:0007669"/>
    <property type="project" value="InterPro"/>
</dbReference>
<comment type="caution">
    <text evidence="9">The sequence shown here is derived from an EMBL/GenBank/DDBJ whole genome shotgun (WGS) entry which is preliminary data.</text>
</comment>
<dbReference type="RefSeq" id="WP_189385800.1">
    <property type="nucleotide sequence ID" value="NZ_BAABFY010000016.1"/>
</dbReference>
<feature type="transmembrane region" description="Helical" evidence="5">
    <location>
        <begin position="202"/>
        <end position="219"/>
    </location>
</feature>
<dbReference type="GO" id="GO:0005886">
    <property type="term" value="C:plasma membrane"/>
    <property type="evidence" value="ECO:0007669"/>
    <property type="project" value="TreeGrafter"/>
</dbReference>
<feature type="domain" description="PAS" evidence="7">
    <location>
        <begin position="25"/>
        <end position="76"/>
    </location>
</feature>
<dbReference type="PANTHER" id="PTHR43531:SF14">
    <property type="entry name" value="METHYL-ACCEPTING CHEMOTAXIS PROTEIN I-RELATED"/>
    <property type="match status" value="1"/>
</dbReference>
<dbReference type="Proteomes" id="UP000608345">
    <property type="component" value="Unassembled WGS sequence"/>
</dbReference>
<name>A0A918JS18_9BURK</name>
<evidence type="ECO:0000256" key="1">
    <source>
        <dbReference type="ARBA" id="ARBA00004370"/>
    </source>
</evidence>
<dbReference type="CDD" id="cd00130">
    <property type="entry name" value="PAS"/>
    <property type="match status" value="1"/>
</dbReference>
<gene>
    <name evidence="9" type="ORF">GCM10011450_24560</name>
</gene>
<dbReference type="FunFam" id="1.10.287.950:FF:000001">
    <property type="entry name" value="Methyl-accepting chemotaxis sensory transducer"/>
    <property type="match status" value="1"/>
</dbReference>
<dbReference type="EMBL" id="BMYS01000021">
    <property type="protein sequence ID" value="GGW93678.1"/>
    <property type="molecule type" value="Genomic_DNA"/>
</dbReference>
<evidence type="ECO:0000259" key="6">
    <source>
        <dbReference type="PROSITE" id="PS50111"/>
    </source>
</evidence>
<dbReference type="InterPro" id="IPR004090">
    <property type="entry name" value="Chemotax_Me-accpt_rcpt"/>
</dbReference>
<dbReference type="Pfam" id="PF08447">
    <property type="entry name" value="PAS_3"/>
    <property type="match status" value="1"/>
</dbReference>
<dbReference type="NCBIfam" id="TIGR00229">
    <property type="entry name" value="sensory_box"/>
    <property type="match status" value="1"/>
</dbReference>
<dbReference type="PRINTS" id="PR00260">
    <property type="entry name" value="CHEMTRNSDUCR"/>
</dbReference>
<dbReference type="SMART" id="SM00091">
    <property type="entry name" value="PAS"/>
    <property type="match status" value="1"/>
</dbReference>
<evidence type="ECO:0000256" key="4">
    <source>
        <dbReference type="PROSITE-ProRule" id="PRU00284"/>
    </source>
</evidence>
<evidence type="ECO:0000313" key="10">
    <source>
        <dbReference type="Proteomes" id="UP000608345"/>
    </source>
</evidence>
<dbReference type="InterPro" id="IPR013655">
    <property type="entry name" value="PAS_fold_3"/>
</dbReference>
<reference evidence="9" key="2">
    <citation type="submission" date="2020-09" db="EMBL/GenBank/DDBJ databases">
        <authorList>
            <person name="Sun Q."/>
            <person name="Kim S."/>
        </authorList>
    </citation>
    <scope>NUCLEOTIDE SEQUENCE</scope>
    <source>
        <strain evidence="9">KCTC 23732</strain>
    </source>
</reference>
<dbReference type="PROSITE" id="PS50112">
    <property type="entry name" value="PAS"/>
    <property type="match status" value="1"/>
</dbReference>
<dbReference type="InterPro" id="IPR003660">
    <property type="entry name" value="HAMP_dom"/>
</dbReference>
<dbReference type="Gene3D" id="1.10.287.950">
    <property type="entry name" value="Methyl-accepting chemotaxis protein"/>
    <property type="match status" value="1"/>
</dbReference>
<evidence type="ECO:0000259" key="7">
    <source>
        <dbReference type="PROSITE" id="PS50112"/>
    </source>
</evidence>
<evidence type="ECO:0000313" key="9">
    <source>
        <dbReference type="EMBL" id="GGW93678.1"/>
    </source>
</evidence>
<dbReference type="Pfam" id="PF00015">
    <property type="entry name" value="MCPsignal"/>
    <property type="match status" value="1"/>
</dbReference>
<accession>A0A918JS18</accession>
<keyword evidence="5" id="KW-1133">Transmembrane helix</keyword>
<dbReference type="SUPFAM" id="SSF58104">
    <property type="entry name" value="Methyl-accepting chemotaxis protein (MCP) signaling domain"/>
    <property type="match status" value="1"/>
</dbReference>
<keyword evidence="5" id="KW-0472">Membrane</keyword>
<proteinExistence type="inferred from homology"/>
<protein>
    <submittedName>
        <fullName evidence="9">Methyl-accepting chemotaxis protein</fullName>
    </submittedName>
</protein>
<reference evidence="9" key="1">
    <citation type="journal article" date="2014" name="Int. J. Syst. Evol. Microbiol.">
        <title>Complete genome sequence of Corynebacterium casei LMG S-19264T (=DSM 44701T), isolated from a smear-ripened cheese.</title>
        <authorList>
            <consortium name="US DOE Joint Genome Institute (JGI-PGF)"/>
            <person name="Walter F."/>
            <person name="Albersmeier A."/>
            <person name="Kalinowski J."/>
            <person name="Ruckert C."/>
        </authorList>
    </citation>
    <scope>NUCLEOTIDE SEQUENCE</scope>
    <source>
        <strain evidence="9">KCTC 23732</strain>
    </source>
</reference>
<dbReference type="PROSITE" id="PS50885">
    <property type="entry name" value="HAMP"/>
    <property type="match status" value="1"/>
</dbReference>